<proteinExistence type="predicted"/>
<evidence type="ECO:0000256" key="2">
    <source>
        <dbReference type="SAM" id="SignalP"/>
    </source>
</evidence>
<evidence type="ECO:0000313" key="3">
    <source>
        <dbReference type="EMBL" id="HGY94429.1"/>
    </source>
</evidence>
<comment type="caution">
    <text evidence="3">The sequence shown here is derived from an EMBL/GenBank/DDBJ whole genome shotgun (WGS) entry which is preliminary data.</text>
</comment>
<dbReference type="InterPro" id="IPR029046">
    <property type="entry name" value="LolA/LolB/LppX"/>
</dbReference>
<dbReference type="CDD" id="cd16325">
    <property type="entry name" value="LolA"/>
    <property type="match status" value="1"/>
</dbReference>
<dbReference type="PANTHER" id="PTHR35869">
    <property type="entry name" value="OUTER-MEMBRANE LIPOPROTEIN CARRIER PROTEIN"/>
    <property type="match status" value="1"/>
</dbReference>
<gene>
    <name evidence="3" type="ORF">ENW50_07055</name>
</gene>
<reference evidence="3" key="1">
    <citation type="journal article" date="2020" name="mSystems">
        <title>Genome- and Community-Level Interaction Insights into Carbon Utilization and Element Cycling Functions of Hydrothermarchaeota in Hydrothermal Sediment.</title>
        <authorList>
            <person name="Zhou Z."/>
            <person name="Liu Y."/>
            <person name="Xu W."/>
            <person name="Pan J."/>
            <person name="Luo Z.H."/>
            <person name="Li M."/>
        </authorList>
    </citation>
    <scope>NUCLEOTIDE SEQUENCE [LARGE SCALE GENOMIC DNA]</scope>
    <source>
        <strain evidence="3">SpSt-855</strain>
    </source>
</reference>
<name>A0A7V4XSL8_9BACT</name>
<keyword evidence="1 2" id="KW-0732">Signal</keyword>
<dbReference type="SUPFAM" id="SSF89392">
    <property type="entry name" value="Prokaryotic lipoproteins and lipoprotein localization factors"/>
    <property type="match status" value="1"/>
</dbReference>
<organism evidence="3">
    <name type="scientific">Acidobacterium capsulatum</name>
    <dbReference type="NCBI Taxonomy" id="33075"/>
    <lineage>
        <taxon>Bacteria</taxon>
        <taxon>Pseudomonadati</taxon>
        <taxon>Acidobacteriota</taxon>
        <taxon>Terriglobia</taxon>
        <taxon>Terriglobales</taxon>
        <taxon>Acidobacteriaceae</taxon>
        <taxon>Acidobacterium</taxon>
    </lineage>
</organism>
<evidence type="ECO:0000256" key="1">
    <source>
        <dbReference type="ARBA" id="ARBA00022729"/>
    </source>
</evidence>
<dbReference type="InterPro" id="IPR004564">
    <property type="entry name" value="OM_lipoprot_carrier_LolA-like"/>
</dbReference>
<sequence length="226" mass="24992">MRNRLRGPLARTLGFAVSAALLALPLQARAMTPSVKELAARIDQHYNRLHSLEVAFVQTYTGMGLHKREAGALLLKKPGRMRWTYTQPDGKLYVLDGKFGYFYTPGQTEAQKVPAKKLDDLQSPLRYLLGHTELMREMPNLHITGEENGVYTLQGIPRGMQKSIAGVTLKVTADGYIHEIRVAQTDGIVNELDFSGETDNVPAPSSAFVFHPPAGVYVVNSLTPME</sequence>
<keyword evidence="3" id="KW-0449">Lipoprotein</keyword>
<feature type="chain" id="PRO_5030556160" evidence="2">
    <location>
        <begin position="31"/>
        <end position="226"/>
    </location>
</feature>
<dbReference type="Gene3D" id="2.50.20.10">
    <property type="entry name" value="Lipoprotein localisation LolA/LolB/LppX"/>
    <property type="match status" value="1"/>
</dbReference>
<dbReference type="Pfam" id="PF03548">
    <property type="entry name" value="LolA"/>
    <property type="match status" value="1"/>
</dbReference>
<dbReference type="AlphaFoldDB" id="A0A7V4XSL8"/>
<dbReference type="PANTHER" id="PTHR35869:SF1">
    <property type="entry name" value="OUTER-MEMBRANE LIPOPROTEIN CARRIER PROTEIN"/>
    <property type="match status" value="1"/>
</dbReference>
<dbReference type="EMBL" id="DTKL01000041">
    <property type="protein sequence ID" value="HGY94429.1"/>
    <property type="molecule type" value="Genomic_DNA"/>
</dbReference>
<protein>
    <submittedName>
        <fullName evidence="3">Outer membrane lipoprotein carrier protein LolA</fullName>
    </submittedName>
</protein>
<feature type="signal peptide" evidence="2">
    <location>
        <begin position="1"/>
        <end position="30"/>
    </location>
</feature>
<accession>A0A7V4XSL8</accession>